<gene>
    <name evidence="1" type="ORF">GCM10009019_15040</name>
</gene>
<dbReference type="AlphaFoldDB" id="A0AAV3T1V3"/>
<evidence type="ECO:0008006" key="3">
    <source>
        <dbReference type="Google" id="ProtNLM"/>
    </source>
</evidence>
<protein>
    <recommendedName>
        <fullName evidence="3">DUF2993 domain-containing protein</fullName>
    </recommendedName>
</protein>
<dbReference type="GeneID" id="68573820"/>
<reference evidence="1 2" key="1">
    <citation type="journal article" date="2019" name="Int. J. Syst. Evol. Microbiol.">
        <title>The Global Catalogue of Microorganisms (GCM) 10K type strain sequencing project: providing services to taxonomists for standard genome sequencing and annotation.</title>
        <authorList>
            <consortium name="The Broad Institute Genomics Platform"/>
            <consortium name="The Broad Institute Genome Sequencing Center for Infectious Disease"/>
            <person name="Wu L."/>
            <person name="Ma J."/>
        </authorList>
    </citation>
    <scope>NUCLEOTIDE SEQUENCE [LARGE SCALE GENOMIC DNA]</scope>
    <source>
        <strain evidence="1 2">JCM 16327</strain>
    </source>
</reference>
<evidence type="ECO:0000313" key="2">
    <source>
        <dbReference type="Proteomes" id="UP001500194"/>
    </source>
</evidence>
<dbReference type="EMBL" id="BAAADU010000002">
    <property type="protein sequence ID" value="GAA0652775.1"/>
    <property type="molecule type" value="Genomic_DNA"/>
</dbReference>
<evidence type="ECO:0000313" key="1">
    <source>
        <dbReference type="EMBL" id="GAA0652775.1"/>
    </source>
</evidence>
<sequence length="220" mass="22885">MRAQLNLPALGVALLLVTAATGVSLAVANGAFDAAERDPVADHAATALADRLVAANGPLAIRQNVLDARELRRLDAADVRSLVGARDAVVRLDGGVVARTGDVTDPRTVRRLVLVATVENRTLAPAIERGAAVTIPRRTDAVTVTIDPPAGTVVRAVRVNGRTALLNDAGLRGTFTLDASRFRTTRIGFDATDRLPAGSVTVAYAVERTEKGVLGVSVDA</sequence>
<dbReference type="InterPro" id="IPR055687">
    <property type="entry name" value="DUF7263"/>
</dbReference>
<proteinExistence type="predicted"/>
<dbReference type="RefSeq" id="WP_227260811.1">
    <property type="nucleotide sequence ID" value="NZ_BAAADU010000002.1"/>
</dbReference>
<dbReference type="Pfam" id="PF23924">
    <property type="entry name" value="DUF7263"/>
    <property type="match status" value="1"/>
</dbReference>
<dbReference type="Proteomes" id="UP001500194">
    <property type="component" value="Unassembled WGS sequence"/>
</dbReference>
<name>A0AAV3T1V3_9EURY</name>
<organism evidence="1 2">
    <name type="scientific">Salarchaeum japonicum</name>
    <dbReference type="NCBI Taxonomy" id="555573"/>
    <lineage>
        <taxon>Archaea</taxon>
        <taxon>Methanobacteriati</taxon>
        <taxon>Methanobacteriota</taxon>
        <taxon>Stenosarchaea group</taxon>
        <taxon>Halobacteria</taxon>
        <taxon>Halobacteriales</taxon>
        <taxon>Halobacteriaceae</taxon>
    </lineage>
</organism>
<comment type="caution">
    <text evidence="1">The sequence shown here is derived from an EMBL/GenBank/DDBJ whole genome shotgun (WGS) entry which is preliminary data.</text>
</comment>
<keyword evidence="2" id="KW-1185">Reference proteome</keyword>
<accession>A0AAV3T1V3</accession>